<evidence type="ECO:0000259" key="9">
    <source>
        <dbReference type="Pfam" id="PF17676"/>
    </source>
</evidence>
<dbReference type="PROSITE" id="PS51257">
    <property type="entry name" value="PROKAR_LIPOPROTEIN"/>
    <property type="match status" value="1"/>
</dbReference>
<feature type="compositionally biased region" description="Low complexity" evidence="7">
    <location>
        <begin position="29"/>
        <end position="38"/>
    </location>
</feature>
<dbReference type="Gene3D" id="3.40.50.10740">
    <property type="entry name" value="Class I glutamine amidotransferase-like"/>
    <property type="match status" value="1"/>
</dbReference>
<gene>
    <name evidence="10" type="ORF">L566_1886</name>
</gene>
<evidence type="ECO:0000256" key="1">
    <source>
        <dbReference type="ARBA" id="ARBA00010233"/>
    </source>
</evidence>
<dbReference type="InterPro" id="IPR040449">
    <property type="entry name" value="Peptidase_S66_N"/>
</dbReference>
<protein>
    <submittedName>
        <fullName evidence="10">LD-carboxypeptidase</fullName>
    </submittedName>
</protein>
<keyword evidence="3" id="KW-0645">Protease</keyword>
<accession>A0AAI9J3M6</accession>
<dbReference type="Gene3D" id="3.50.30.60">
    <property type="entry name" value="LD-carboxypeptidase A C-terminal domain-like"/>
    <property type="match status" value="1"/>
</dbReference>
<dbReference type="InterPro" id="IPR040921">
    <property type="entry name" value="Peptidase_S66C"/>
</dbReference>
<comment type="caution">
    <text evidence="10">The sequence shown here is derived from an EMBL/GenBank/DDBJ whole genome shotgun (WGS) entry which is preliminary data.</text>
</comment>
<feature type="active site" description="Charge relay system" evidence="6">
    <location>
        <position position="257"/>
    </location>
</feature>
<evidence type="ECO:0000256" key="2">
    <source>
        <dbReference type="ARBA" id="ARBA00022645"/>
    </source>
</evidence>
<feature type="domain" description="LD-carboxypeptidase N-terminal" evidence="8">
    <location>
        <begin position="57"/>
        <end position="176"/>
    </location>
</feature>
<feature type="region of interest" description="Disordered" evidence="7">
    <location>
        <begin position="24"/>
        <end position="46"/>
    </location>
</feature>
<evidence type="ECO:0000256" key="6">
    <source>
        <dbReference type="PIRSR" id="PIRSR028757-1"/>
    </source>
</evidence>
<evidence type="ECO:0000313" key="11">
    <source>
        <dbReference type="Proteomes" id="UP000018679"/>
    </source>
</evidence>
<evidence type="ECO:0000256" key="7">
    <source>
        <dbReference type="SAM" id="MobiDB-lite"/>
    </source>
</evidence>
<dbReference type="GO" id="GO:0008236">
    <property type="term" value="F:serine-type peptidase activity"/>
    <property type="evidence" value="ECO:0007669"/>
    <property type="project" value="UniProtKB-KW"/>
</dbReference>
<dbReference type="InterPro" id="IPR027478">
    <property type="entry name" value="LdcA_N"/>
</dbReference>
<comment type="similarity">
    <text evidence="1">Belongs to the peptidase S66 family.</text>
</comment>
<proteinExistence type="inferred from homology"/>
<dbReference type="Pfam" id="PF17676">
    <property type="entry name" value="Peptidase_S66C"/>
    <property type="match status" value="1"/>
</dbReference>
<sequence length="360" mass="37082">MQRAGALLLSGTLLGGCAARRPAAPGPAAPAAGGTPAAPAAPPAGQPVPALRAGARITIVAPASAIAGAADEAAEWLLERGYEPQVMPAARARLAPPFDYLAGDDAARLADLHAAFADPAVGAVWCLQGGFGSWRVLDQIDYGLLRRHAKPFIGYSDVTALHLAIQRYAGFVTFHGPMLAQDLLAGRQAPTEQALLDMVSGRLGAGSWIAAPPQARLATLASGVATGRLIGGNLALLAALTGTRYAIDARDGILFFEDVNEALPRVDRMLAQLRRAGAFDGVRGVLVGSFTRLLGVPGDGEAAQAALYPLVREHFQARGIPVLAGWPSGHGDPNLTLPLGARVTLDAGRGALRLEQPVAV</sequence>
<evidence type="ECO:0000256" key="3">
    <source>
        <dbReference type="ARBA" id="ARBA00022670"/>
    </source>
</evidence>
<dbReference type="InterPro" id="IPR029062">
    <property type="entry name" value="Class_I_gatase-like"/>
</dbReference>
<dbReference type="Pfam" id="PF02016">
    <property type="entry name" value="Peptidase_S66"/>
    <property type="match status" value="1"/>
</dbReference>
<feature type="active site" description="Nucleophile" evidence="6">
    <location>
        <position position="156"/>
    </location>
</feature>
<dbReference type="SUPFAM" id="SSF141986">
    <property type="entry name" value="LD-carboxypeptidase A C-terminal domain-like"/>
    <property type="match status" value="1"/>
</dbReference>
<evidence type="ECO:0000313" key="10">
    <source>
        <dbReference type="EMBL" id="ETH31880.1"/>
    </source>
</evidence>
<organism evidence="10 11">
    <name type="scientific">Bordetella pertussis CHLA-26</name>
    <dbReference type="NCBI Taxonomy" id="1331284"/>
    <lineage>
        <taxon>Bacteria</taxon>
        <taxon>Pseudomonadati</taxon>
        <taxon>Pseudomonadota</taxon>
        <taxon>Betaproteobacteria</taxon>
        <taxon>Burkholderiales</taxon>
        <taxon>Alcaligenaceae</taxon>
        <taxon>Bordetella</taxon>
    </lineage>
</organism>
<feature type="domain" description="LD-carboxypeptidase C-terminal" evidence="9">
    <location>
        <begin position="226"/>
        <end position="345"/>
    </location>
</feature>
<dbReference type="GO" id="GO:0004180">
    <property type="term" value="F:carboxypeptidase activity"/>
    <property type="evidence" value="ECO:0007669"/>
    <property type="project" value="UniProtKB-KW"/>
</dbReference>
<dbReference type="PIRSF" id="PIRSF028757">
    <property type="entry name" value="LD-carboxypeptidase"/>
    <property type="match status" value="1"/>
</dbReference>
<dbReference type="SUPFAM" id="SSF52317">
    <property type="entry name" value="Class I glutamine amidotransferase-like"/>
    <property type="match status" value="1"/>
</dbReference>
<keyword evidence="4" id="KW-0378">Hydrolase</keyword>
<keyword evidence="5" id="KW-0720">Serine protease</keyword>
<reference evidence="10 11" key="1">
    <citation type="journal article" date="2013" name="Genome Announc.">
        <title>Genome Sequences of 28 Bordetella pertussis U.S. Outbreak Strains Dating from 2010 to 2012.</title>
        <authorList>
            <person name="Harvill E.T."/>
            <person name="Goodfield L.L."/>
            <person name="Ivanov Y."/>
            <person name="Meyer J.A."/>
            <person name="Newth C."/>
            <person name="Cassiday P."/>
            <person name="Tondella M.L."/>
            <person name="Liao P."/>
            <person name="Zimmerman J."/>
            <person name="Meert K."/>
            <person name="Wessel D."/>
            <person name="Berger J."/>
            <person name="Dean J.M."/>
            <person name="Holubkov R."/>
            <person name="Burr J."/>
            <person name="Liu T."/>
            <person name="Brinkac L."/>
            <person name="Kim M."/>
            <person name="Losada L."/>
        </authorList>
    </citation>
    <scope>NUCLEOTIDE SEQUENCE [LARGE SCALE GENOMIC DNA]</scope>
    <source>
        <strain evidence="10 11">CHLA-26</strain>
    </source>
</reference>
<dbReference type="Proteomes" id="UP000018679">
    <property type="component" value="Unassembled WGS sequence"/>
</dbReference>
<dbReference type="GO" id="GO:0006508">
    <property type="term" value="P:proteolysis"/>
    <property type="evidence" value="ECO:0007669"/>
    <property type="project" value="UniProtKB-KW"/>
</dbReference>
<name>A0AAI9J3M6_BORPT</name>
<dbReference type="PANTHER" id="PTHR30237:SF2">
    <property type="entry name" value="MUREIN TETRAPEPTIDE CARBOXYPEPTIDASE"/>
    <property type="match status" value="1"/>
</dbReference>
<dbReference type="AlphaFoldDB" id="A0AAI9J3M6"/>
<dbReference type="InterPro" id="IPR027461">
    <property type="entry name" value="Carboxypeptidase_A_C_sf"/>
</dbReference>
<dbReference type="CDD" id="cd07025">
    <property type="entry name" value="Peptidase_S66"/>
    <property type="match status" value="1"/>
</dbReference>
<dbReference type="EMBL" id="AXSB02000008">
    <property type="protein sequence ID" value="ETH31880.1"/>
    <property type="molecule type" value="Genomic_DNA"/>
</dbReference>
<keyword evidence="2" id="KW-0121">Carboxypeptidase</keyword>
<evidence type="ECO:0000259" key="8">
    <source>
        <dbReference type="Pfam" id="PF02016"/>
    </source>
</evidence>
<feature type="active site" description="Charge relay system" evidence="6">
    <location>
        <position position="330"/>
    </location>
</feature>
<dbReference type="PANTHER" id="PTHR30237">
    <property type="entry name" value="MURAMOYLTETRAPEPTIDE CARBOXYPEPTIDASE"/>
    <property type="match status" value="1"/>
</dbReference>
<evidence type="ECO:0000256" key="4">
    <source>
        <dbReference type="ARBA" id="ARBA00022801"/>
    </source>
</evidence>
<dbReference type="InterPro" id="IPR003507">
    <property type="entry name" value="S66_fam"/>
</dbReference>
<evidence type="ECO:0000256" key="5">
    <source>
        <dbReference type="ARBA" id="ARBA00022825"/>
    </source>
</evidence>